<dbReference type="Proteomes" id="UP000060699">
    <property type="component" value="Chromosome"/>
</dbReference>
<name>A0A0U3MDD4_9BURK</name>
<dbReference type="InterPro" id="IPR031322">
    <property type="entry name" value="Shikimate/glucono_kinase"/>
</dbReference>
<keyword evidence="11" id="KW-0963">Cytoplasm</keyword>
<feature type="binding site" evidence="11">
    <location>
        <position position="118"/>
    </location>
    <ligand>
        <name>ATP</name>
        <dbReference type="ChEBI" id="CHEBI:30616"/>
    </ligand>
</feature>
<dbReference type="InterPro" id="IPR027417">
    <property type="entry name" value="P-loop_NTPase"/>
</dbReference>
<dbReference type="AlphaFoldDB" id="A0A0U3MDD4"/>
<proteinExistence type="inferred from homology"/>
<dbReference type="GO" id="GO:0000287">
    <property type="term" value="F:magnesium ion binding"/>
    <property type="evidence" value="ECO:0007669"/>
    <property type="project" value="UniProtKB-UniRule"/>
</dbReference>
<keyword evidence="7 11" id="KW-0418">Kinase</keyword>
<evidence type="ECO:0000313" key="13">
    <source>
        <dbReference type="Proteomes" id="UP000060699"/>
    </source>
</evidence>
<accession>A0A0U3MDD4</accession>
<comment type="function">
    <text evidence="11">Catalyzes the specific phosphorylation of the 3-hydroxyl group of shikimic acid using ATP as a cosubstrate.</text>
</comment>
<evidence type="ECO:0000256" key="5">
    <source>
        <dbReference type="ARBA" id="ARBA00022679"/>
    </source>
</evidence>
<comment type="catalytic activity">
    <reaction evidence="10 11">
        <text>shikimate + ATP = 3-phosphoshikimate + ADP + H(+)</text>
        <dbReference type="Rhea" id="RHEA:13121"/>
        <dbReference type="ChEBI" id="CHEBI:15378"/>
        <dbReference type="ChEBI" id="CHEBI:30616"/>
        <dbReference type="ChEBI" id="CHEBI:36208"/>
        <dbReference type="ChEBI" id="CHEBI:145989"/>
        <dbReference type="ChEBI" id="CHEBI:456216"/>
        <dbReference type="EC" id="2.7.1.71"/>
    </reaction>
</comment>
<dbReference type="PATRIC" id="fig|76731.3.peg.991"/>
<dbReference type="PANTHER" id="PTHR21087">
    <property type="entry name" value="SHIKIMATE KINASE"/>
    <property type="match status" value="1"/>
</dbReference>
<keyword evidence="5 11" id="KW-0808">Transferase</keyword>
<keyword evidence="8 11" id="KW-0067">ATP-binding</keyword>
<feature type="binding site" evidence="11">
    <location>
        <position position="57"/>
    </location>
    <ligand>
        <name>substrate</name>
    </ligand>
</feature>
<dbReference type="InterPro" id="IPR023000">
    <property type="entry name" value="Shikimate_kinase_CS"/>
</dbReference>
<evidence type="ECO:0000256" key="2">
    <source>
        <dbReference type="ARBA" id="ARBA00006997"/>
    </source>
</evidence>
<reference evidence="12 13" key="1">
    <citation type="submission" date="2015-12" db="EMBL/GenBank/DDBJ databases">
        <title>Complete genome of Roseateles depolymerans KCTC 42856.</title>
        <authorList>
            <person name="Kim K.M."/>
        </authorList>
    </citation>
    <scope>NUCLEOTIDE SEQUENCE [LARGE SCALE GENOMIC DNA]</scope>
    <source>
        <strain evidence="12 13">KCTC 42856</strain>
    </source>
</reference>
<evidence type="ECO:0000256" key="1">
    <source>
        <dbReference type="ARBA" id="ARBA00004842"/>
    </source>
</evidence>
<comment type="similarity">
    <text evidence="2 11">Belongs to the shikimate kinase family.</text>
</comment>
<dbReference type="GO" id="GO:0005829">
    <property type="term" value="C:cytosol"/>
    <property type="evidence" value="ECO:0007669"/>
    <property type="project" value="TreeGrafter"/>
</dbReference>
<evidence type="ECO:0000256" key="3">
    <source>
        <dbReference type="ARBA" id="ARBA00012154"/>
    </source>
</evidence>
<dbReference type="UniPathway" id="UPA00053">
    <property type="reaction ID" value="UER00088"/>
</dbReference>
<dbReference type="HAMAP" id="MF_00109">
    <property type="entry name" value="Shikimate_kinase"/>
    <property type="match status" value="1"/>
</dbReference>
<dbReference type="GO" id="GO:0009423">
    <property type="term" value="P:chorismate biosynthetic process"/>
    <property type="evidence" value="ECO:0007669"/>
    <property type="project" value="UniProtKB-UniRule"/>
</dbReference>
<dbReference type="EC" id="2.7.1.71" evidence="3 11"/>
<evidence type="ECO:0000256" key="4">
    <source>
        <dbReference type="ARBA" id="ARBA00022605"/>
    </source>
</evidence>
<sequence>MKLSLVGMPGGGKSTVGRLLARQLGTSFVDSDAEIEKQLGGETIKDYFARKGESSFRDLESRVIGELLKVPGEMVLATGGGAVLRDINRDRLHQHSTVVYLRSSPDELFRRLRHDTTRPLLQGGNPLAKLRELYGQRDPLYRRCAHFVLETSRPSVNGLVNMILMQLELAGLIDPARVAATVGAHPPAAPRAGEASESGGDAPYTPGT</sequence>
<evidence type="ECO:0000313" key="12">
    <source>
        <dbReference type="EMBL" id="ALV05468.1"/>
    </source>
</evidence>
<dbReference type="GO" id="GO:0004765">
    <property type="term" value="F:shikimate kinase activity"/>
    <property type="evidence" value="ECO:0007669"/>
    <property type="project" value="UniProtKB-UniRule"/>
</dbReference>
<keyword evidence="6 11" id="KW-0547">Nucleotide-binding</keyword>
<dbReference type="PANTHER" id="PTHR21087:SF16">
    <property type="entry name" value="SHIKIMATE KINASE 1, CHLOROPLASTIC"/>
    <property type="match status" value="1"/>
</dbReference>
<dbReference type="Pfam" id="PF01202">
    <property type="entry name" value="SKI"/>
    <property type="match status" value="1"/>
</dbReference>
<keyword evidence="11" id="KW-0460">Magnesium</keyword>
<evidence type="ECO:0000256" key="8">
    <source>
        <dbReference type="ARBA" id="ARBA00022840"/>
    </source>
</evidence>
<dbReference type="GO" id="GO:0005524">
    <property type="term" value="F:ATP binding"/>
    <property type="evidence" value="ECO:0007669"/>
    <property type="project" value="UniProtKB-UniRule"/>
</dbReference>
<evidence type="ECO:0000256" key="9">
    <source>
        <dbReference type="ARBA" id="ARBA00023141"/>
    </source>
</evidence>
<dbReference type="SUPFAM" id="SSF52540">
    <property type="entry name" value="P-loop containing nucleoside triphosphate hydrolases"/>
    <property type="match status" value="1"/>
</dbReference>
<keyword evidence="9 11" id="KW-0057">Aromatic amino acid biosynthesis</keyword>
<comment type="subcellular location">
    <subcellularLocation>
        <location evidence="11">Cytoplasm</location>
    </subcellularLocation>
</comment>
<dbReference type="RefSeq" id="WP_058933931.1">
    <property type="nucleotide sequence ID" value="NZ_CP013729.1"/>
</dbReference>
<organism evidence="12 13">
    <name type="scientific">Roseateles depolymerans</name>
    <dbReference type="NCBI Taxonomy" id="76731"/>
    <lineage>
        <taxon>Bacteria</taxon>
        <taxon>Pseudomonadati</taxon>
        <taxon>Pseudomonadota</taxon>
        <taxon>Betaproteobacteria</taxon>
        <taxon>Burkholderiales</taxon>
        <taxon>Sphaerotilaceae</taxon>
        <taxon>Roseateles</taxon>
    </lineage>
</organism>
<comment type="subunit">
    <text evidence="11">Monomer.</text>
</comment>
<feature type="binding site" evidence="11">
    <location>
        <position position="14"/>
    </location>
    <ligand>
        <name>Mg(2+)</name>
        <dbReference type="ChEBI" id="CHEBI:18420"/>
    </ligand>
</feature>
<evidence type="ECO:0000256" key="7">
    <source>
        <dbReference type="ARBA" id="ARBA00022777"/>
    </source>
</evidence>
<dbReference type="KEGG" id="rdp:RD2015_973"/>
<gene>
    <name evidence="11" type="primary">aroK</name>
    <name evidence="12" type="ORF">RD2015_973</name>
</gene>
<evidence type="ECO:0000256" key="11">
    <source>
        <dbReference type="HAMAP-Rule" id="MF_00109"/>
    </source>
</evidence>
<dbReference type="PROSITE" id="PS01128">
    <property type="entry name" value="SHIKIMATE_KINASE"/>
    <property type="match status" value="1"/>
</dbReference>
<feature type="binding site" evidence="11">
    <location>
        <position position="32"/>
    </location>
    <ligand>
        <name>substrate</name>
    </ligand>
</feature>
<keyword evidence="4 11" id="KW-0028">Amino-acid biosynthesis</keyword>
<dbReference type="Gene3D" id="3.40.50.300">
    <property type="entry name" value="P-loop containing nucleotide triphosphate hydrolases"/>
    <property type="match status" value="1"/>
</dbReference>
<feature type="binding site" evidence="11">
    <location>
        <position position="80"/>
    </location>
    <ligand>
        <name>substrate</name>
    </ligand>
</feature>
<feature type="binding site" evidence="11">
    <location>
        <position position="137"/>
    </location>
    <ligand>
        <name>substrate</name>
    </ligand>
</feature>
<feature type="binding site" evidence="11">
    <location>
        <begin position="10"/>
        <end position="15"/>
    </location>
    <ligand>
        <name>ATP</name>
        <dbReference type="ChEBI" id="CHEBI:30616"/>
    </ligand>
</feature>
<evidence type="ECO:0000256" key="6">
    <source>
        <dbReference type="ARBA" id="ARBA00022741"/>
    </source>
</evidence>
<dbReference type="OrthoDB" id="9800332at2"/>
<keyword evidence="13" id="KW-1185">Reference proteome</keyword>
<evidence type="ECO:0000256" key="10">
    <source>
        <dbReference type="ARBA" id="ARBA00048567"/>
    </source>
</evidence>
<dbReference type="CDD" id="cd00464">
    <property type="entry name" value="SK"/>
    <property type="match status" value="1"/>
</dbReference>
<comment type="caution">
    <text evidence="11">Lacks conserved residue(s) required for the propagation of feature annotation.</text>
</comment>
<dbReference type="GO" id="GO:0009073">
    <property type="term" value="P:aromatic amino acid family biosynthetic process"/>
    <property type="evidence" value="ECO:0007669"/>
    <property type="project" value="UniProtKB-KW"/>
</dbReference>
<dbReference type="GO" id="GO:0008652">
    <property type="term" value="P:amino acid biosynthetic process"/>
    <property type="evidence" value="ECO:0007669"/>
    <property type="project" value="UniProtKB-KW"/>
</dbReference>
<dbReference type="STRING" id="76731.RD2015_973"/>
<dbReference type="PRINTS" id="PR01100">
    <property type="entry name" value="SHIKIMTKNASE"/>
</dbReference>
<keyword evidence="11" id="KW-0479">Metal-binding</keyword>
<dbReference type="InterPro" id="IPR000623">
    <property type="entry name" value="Shikimate_kinase/TSH1"/>
</dbReference>
<comment type="pathway">
    <text evidence="1 11">Metabolic intermediate biosynthesis; chorismate biosynthesis; chorismate from D-erythrose 4-phosphate and phosphoenolpyruvate: step 5/7.</text>
</comment>
<comment type="cofactor">
    <cofactor evidence="11">
        <name>Mg(2+)</name>
        <dbReference type="ChEBI" id="CHEBI:18420"/>
    </cofactor>
    <text evidence="11">Binds 1 Mg(2+) ion per subunit.</text>
</comment>
<protein>
    <recommendedName>
        <fullName evidence="3 11">Shikimate kinase</fullName>
        <shortName evidence="11">SK</shortName>
        <ecNumber evidence="3 11">2.7.1.71</ecNumber>
    </recommendedName>
</protein>
<dbReference type="EMBL" id="CP013729">
    <property type="protein sequence ID" value="ALV05468.1"/>
    <property type="molecule type" value="Genomic_DNA"/>
</dbReference>